<dbReference type="STRING" id="1406840.Q763_11470"/>
<dbReference type="PANTHER" id="PTHR23150">
    <property type="entry name" value="SULFATASE MODIFYING FACTOR 1, 2"/>
    <property type="match status" value="1"/>
</dbReference>
<evidence type="ECO:0000256" key="1">
    <source>
        <dbReference type="SAM" id="MobiDB-lite"/>
    </source>
</evidence>
<dbReference type="EMBL" id="JRLV01000011">
    <property type="protein sequence ID" value="KGO80267.1"/>
    <property type="molecule type" value="Genomic_DNA"/>
</dbReference>
<feature type="domain" description="Sulfatase-modifying factor enzyme-like" evidence="3">
    <location>
        <begin position="50"/>
        <end position="359"/>
    </location>
</feature>
<dbReference type="InterPro" id="IPR051043">
    <property type="entry name" value="Sulfatase_Mod_Factor_Kinase"/>
</dbReference>
<keyword evidence="5" id="KW-1185">Reference proteome</keyword>
<name>A0A0A2LJ74_9FLAO</name>
<dbReference type="RefSeq" id="WP_035134272.1">
    <property type="nucleotide sequence ID" value="NZ_JRLV01000011.1"/>
</dbReference>
<dbReference type="eggNOG" id="COG1262">
    <property type="taxonomic scope" value="Bacteria"/>
</dbReference>
<keyword evidence="2" id="KW-0732">Signal</keyword>
<organism evidence="4 5">
    <name type="scientific">Flavobacterium beibuense F44-8</name>
    <dbReference type="NCBI Taxonomy" id="1406840"/>
    <lineage>
        <taxon>Bacteria</taxon>
        <taxon>Pseudomonadati</taxon>
        <taxon>Bacteroidota</taxon>
        <taxon>Flavobacteriia</taxon>
        <taxon>Flavobacteriales</taxon>
        <taxon>Flavobacteriaceae</taxon>
        <taxon>Flavobacterium</taxon>
    </lineage>
</organism>
<dbReference type="GO" id="GO:0120147">
    <property type="term" value="F:formylglycine-generating oxidase activity"/>
    <property type="evidence" value="ECO:0007669"/>
    <property type="project" value="TreeGrafter"/>
</dbReference>
<dbReference type="Pfam" id="PF03781">
    <property type="entry name" value="FGE-sulfatase"/>
    <property type="match status" value="1"/>
</dbReference>
<protein>
    <submittedName>
        <fullName evidence="4">Sulfatase</fullName>
    </submittedName>
</protein>
<feature type="chain" id="PRO_5002002365" evidence="2">
    <location>
        <begin position="21"/>
        <end position="362"/>
    </location>
</feature>
<dbReference type="InterPro" id="IPR005532">
    <property type="entry name" value="SUMF_dom"/>
</dbReference>
<dbReference type="InterPro" id="IPR016187">
    <property type="entry name" value="CTDL_fold"/>
</dbReference>
<evidence type="ECO:0000313" key="5">
    <source>
        <dbReference type="Proteomes" id="UP000030129"/>
    </source>
</evidence>
<feature type="compositionally biased region" description="Polar residues" evidence="1">
    <location>
        <begin position="29"/>
        <end position="46"/>
    </location>
</feature>
<dbReference type="AlphaFoldDB" id="A0A0A2LJ74"/>
<dbReference type="SUPFAM" id="SSF56436">
    <property type="entry name" value="C-type lectin-like"/>
    <property type="match status" value="1"/>
</dbReference>
<reference evidence="4 5" key="1">
    <citation type="submission" date="2013-09" db="EMBL/GenBank/DDBJ databases">
        <authorList>
            <person name="Zeng Z."/>
            <person name="Chen C."/>
        </authorList>
    </citation>
    <scope>NUCLEOTIDE SEQUENCE [LARGE SCALE GENOMIC DNA]</scope>
    <source>
        <strain evidence="4 5">F44-8</strain>
    </source>
</reference>
<gene>
    <name evidence="4" type="ORF">Q763_11470</name>
</gene>
<accession>A0A0A2LJ74</accession>
<evidence type="ECO:0000259" key="3">
    <source>
        <dbReference type="Pfam" id="PF03781"/>
    </source>
</evidence>
<dbReference type="Gene3D" id="3.90.1580.10">
    <property type="entry name" value="paralog of FGE (formylglycine-generating enzyme)"/>
    <property type="match status" value="1"/>
</dbReference>
<feature type="signal peptide" evidence="2">
    <location>
        <begin position="1"/>
        <end position="20"/>
    </location>
</feature>
<dbReference type="InterPro" id="IPR042095">
    <property type="entry name" value="SUMF_sf"/>
</dbReference>
<dbReference type="PROSITE" id="PS51257">
    <property type="entry name" value="PROKAR_LIPOPROTEIN"/>
    <property type="match status" value="1"/>
</dbReference>
<dbReference type="Proteomes" id="UP000030129">
    <property type="component" value="Unassembled WGS sequence"/>
</dbReference>
<dbReference type="PANTHER" id="PTHR23150:SF19">
    <property type="entry name" value="FORMYLGLYCINE-GENERATING ENZYME"/>
    <property type="match status" value="1"/>
</dbReference>
<proteinExistence type="predicted"/>
<evidence type="ECO:0000313" key="4">
    <source>
        <dbReference type="EMBL" id="KGO80267.1"/>
    </source>
</evidence>
<feature type="region of interest" description="Disordered" evidence="1">
    <location>
        <begin position="28"/>
        <end position="48"/>
    </location>
</feature>
<feature type="region of interest" description="Disordered" evidence="1">
    <location>
        <begin position="293"/>
        <end position="315"/>
    </location>
</feature>
<evidence type="ECO:0000256" key="2">
    <source>
        <dbReference type="SAM" id="SignalP"/>
    </source>
</evidence>
<comment type="caution">
    <text evidence="4">The sequence shown here is derived from an EMBL/GenBank/DDBJ whole genome shotgun (WGS) entry which is preliminary data.</text>
</comment>
<sequence>MKTKYLIAVLSLLLFSCKEAGKQNEDLSDVNTTANSSDNLTETIPTENPKGMVWIKGGRFMLGNNNTDSRQTEGPAVLTEVKGFWIDETEVTNAQFAAFVKATGYKTIAEREINWEDIKKQLPPGTPKPHDSLLVPGSLVFTPPSKPVPLNDYTAWWSWIPGANWKHPEGPNTNIEGKDNYPVVQIAYGDAVAYAEWAGKRLPTEAEWEYAAQAGNKEANYAWGSELNPGGVYMANFFQGDFPYNNTNADGFNTLAPVKSFPANAYGLYDMIGNVWELTSDWYRPDTYSSYKKGDDSCCRNPTGPKDSYDPNEPYTPKRVIKGGSFLCSEQYCSSYRPDARMANSEDSGQEHVGFRCVKDIE</sequence>